<sequence length="278" mass="31240">MIKIRILCENYARKRYMLAEHGLSIWIETHNRNILFDTGQSGIFSLNARQAGVDISKADMAVLSHGHYDHTGGLPEFFKLNKHAPAYADEGAFHKRYNGNGEARINIGIPWLKDKNKEAYFERIIINKGLAEIDEDTFILGKIPSLVSFEEVPQNFYMDDGKGSISKDMITDEQMLIIRGKEGIYIFAGCSHAGVINGITHVIKQFPDKNIAGVIAGMHLNGVSDMRIQKTIRKLSDLNIKTVIPLHCTGMTAICEMKRLLGERCRIMNAGDEFVLEE</sequence>
<evidence type="ECO:0000259" key="1">
    <source>
        <dbReference type="SMART" id="SM00849"/>
    </source>
</evidence>
<dbReference type="RefSeq" id="WP_110460960.1">
    <property type="nucleotide sequence ID" value="NZ_QKMR01000004.1"/>
</dbReference>
<dbReference type="InterPro" id="IPR001279">
    <property type="entry name" value="Metallo-B-lactamas"/>
</dbReference>
<dbReference type="InterPro" id="IPR052926">
    <property type="entry name" value="Metallo-beta-lactamase_dom"/>
</dbReference>
<feature type="domain" description="Metallo-beta-lactamase" evidence="1">
    <location>
        <begin position="21"/>
        <end position="247"/>
    </location>
</feature>
<name>A0A318XPI3_9FIRM</name>
<dbReference type="EMBL" id="QKMR01000004">
    <property type="protein sequence ID" value="PYG89068.1"/>
    <property type="molecule type" value="Genomic_DNA"/>
</dbReference>
<dbReference type="InterPro" id="IPR036866">
    <property type="entry name" value="RibonucZ/Hydroxyglut_hydro"/>
</dbReference>
<dbReference type="PANTHER" id="PTHR13754">
    <property type="entry name" value="METALLO-BETA-LACTAMASE SUPERFAMILY PROTEIN"/>
    <property type="match status" value="1"/>
</dbReference>
<dbReference type="Proteomes" id="UP000248132">
    <property type="component" value="Unassembled WGS sequence"/>
</dbReference>
<dbReference type="GO" id="GO:0016740">
    <property type="term" value="F:transferase activity"/>
    <property type="evidence" value="ECO:0007669"/>
    <property type="project" value="TreeGrafter"/>
</dbReference>
<dbReference type="Pfam" id="PF00753">
    <property type="entry name" value="Lactamase_B"/>
    <property type="match status" value="1"/>
</dbReference>
<dbReference type="OrthoDB" id="9803916at2"/>
<dbReference type="PANTHER" id="PTHR13754:SF13">
    <property type="entry name" value="METALLO-BETA-LACTAMASE SUPERFAMILY PROTEIN (AFU_ORTHOLOGUE AFUA_3G07630)"/>
    <property type="match status" value="1"/>
</dbReference>
<accession>A0A318XPI3</accession>
<evidence type="ECO:0000313" key="3">
    <source>
        <dbReference type="Proteomes" id="UP000248132"/>
    </source>
</evidence>
<comment type="caution">
    <text evidence="2">The sequence shown here is derived from an EMBL/GenBank/DDBJ whole genome shotgun (WGS) entry which is preliminary data.</text>
</comment>
<organism evidence="2 3">
    <name type="scientific">Ruminiclostridium sufflavum DSM 19573</name>
    <dbReference type="NCBI Taxonomy" id="1121337"/>
    <lineage>
        <taxon>Bacteria</taxon>
        <taxon>Bacillati</taxon>
        <taxon>Bacillota</taxon>
        <taxon>Clostridia</taxon>
        <taxon>Eubacteriales</taxon>
        <taxon>Oscillospiraceae</taxon>
        <taxon>Ruminiclostridium</taxon>
    </lineage>
</organism>
<keyword evidence="3" id="KW-1185">Reference proteome</keyword>
<dbReference type="Gene3D" id="3.60.15.10">
    <property type="entry name" value="Ribonuclease Z/Hydroxyacylglutathione hydrolase-like"/>
    <property type="match status" value="1"/>
</dbReference>
<dbReference type="CDD" id="cd07713">
    <property type="entry name" value="DHPS-like_MBL-fold"/>
    <property type="match status" value="1"/>
</dbReference>
<proteinExistence type="predicted"/>
<dbReference type="SUPFAM" id="SSF56281">
    <property type="entry name" value="Metallo-hydrolase/oxidoreductase"/>
    <property type="match status" value="1"/>
</dbReference>
<dbReference type="InterPro" id="IPR041712">
    <property type="entry name" value="DHPS-like_MBL-fold"/>
</dbReference>
<evidence type="ECO:0000313" key="2">
    <source>
        <dbReference type="EMBL" id="PYG89068.1"/>
    </source>
</evidence>
<reference evidence="2 3" key="1">
    <citation type="submission" date="2018-06" db="EMBL/GenBank/DDBJ databases">
        <title>Genomic Encyclopedia of Type Strains, Phase I: the one thousand microbial genomes (KMG-I) project.</title>
        <authorList>
            <person name="Kyrpides N."/>
        </authorList>
    </citation>
    <scope>NUCLEOTIDE SEQUENCE [LARGE SCALE GENOMIC DNA]</scope>
    <source>
        <strain evidence="2 3">DSM 19573</strain>
    </source>
</reference>
<dbReference type="SMART" id="SM00849">
    <property type="entry name" value="Lactamase_B"/>
    <property type="match status" value="1"/>
</dbReference>
<gene>
    <name evidence="2" type="ORF">LY28_00889</name>
</gene>
<dbReference type="AlphaFoldDB" id="A0A318XPI3"/>
<protein>
    <submittedName>
        <fullName evidence="2">7, 8-dihydropterin-6-yl-methyl-4-(Beta-D-ribofuranosyl)aminobenzene 5'-phosphate synthase</fullName>
    </submittedName>
</protein>